<dbReference type="AlphaFoldDB" id="A0A368JDD8"/>
<evidence type="ECO:0000313" key="2">
    <source>
        <dbReference type="Proteomes" id="UP000253383"/>
    </source>
</evidence>
<organism evidence="1 2">
    <name type="scientific">Larkinella punicea</name>
    <dbReference type="NCBI Taxonomy" id="2315727"/>
    <lineage>
        <taxon>Bacteria</taxon>
        <taxon>Pseudomonadati</taxon>
        <taxon>Bacteroidota</taxon>
        <taxon>Cytophagia</taxon>
        <taxon>Cytophagales</taxon>
        <taxon>Spirosomataceae</taxon>
        <taxon>Larkinella</taxon>
    </lineage>
</organism>
<reference evidence="1 2" key="1">
    <citation type="submission" date="2018-07" db="EMBL/GenBank/DDBJ databases">
        <title>Genome analysis of Larkinella rosea.</title>
        <authorList>
            <person name="Zhou Z."/>
            <person name="Wang G."/>
        </authorList>
    </citation>
    <scope>NUCLEOTIDE SEQUENCE [LARGE SCALE GENOMIC DNA]</scope>
    <source>
        <strain evidence="2">zzj9</strain>
    </source>
</reference>
<dbReference type="InterPro" id="IPR018673">
    <property type="entry name" value="DUF2141"/>
</dbReference>
<dbReference type="EMBL" id="QOWE01000037">
    <property type="protein sequence ID" value="RCR65690.1"/>
    <property type="molecule type" value="Genomic_DNA"/>
</dbReference>
<gene>
    <name evidence="1" type="ORF">DUE52_30625</name>
</gene>
<evidence type="ECO:0000313" key="1">
    <source>
        <dbReference type="EMBL" id="RCR65690.1"/>
    </source>
</evidence>
<dbReference type="Proteomes" id="UP000253383">
    <property type="component" value="Unassembled WGS sequence"/>
</dbReference>
<dbReference type="SUPFAM" id="SSF117074">
    <property type="entry name" value="Hypothetical protein PA1324"/>
    <property type="match status" value="1"/>
</dbReference>
<sequence>MFLFFALRLLVFHSFSAETKLVVDVQNIRHHTGQIRVGLYKPCAGFPTGCKPLVSHQVDVTGNTARITFSVKPGDYAVALFHDVNGNGQLDKKMFGIPKEPYGFSNNFRPSLSGPAFDDCRVRVEESEKKISIKLI</sequence>
<keyword evidence="2" id="KW-1185">Reference proteome</keyword>
<name>A0A368JDD8_9BACT</name>
<comment type="caution">
    <text evidence="1">The sequence shown here is derived from an EMBL/GenBank/DDBJ whole genome shotgun (WGS) entry which is preliminary data.</text>
</comment>
<protein>
    <submittedName>
        <fullName evidence="1">DUF2141 domain-containing protein</fullName>
    </submittedName>
</protein>
<dbReference type="Pfam" id="PF09912">
    <property type="entry name" value="DUF2141"/>
    <property type="match status" value="1"/>
</dbReference>
<dbReference type="RefSeq" id="WP_114409956.1">
    <property type="nucleotide sequence ID" value="NZ_QOWE01000037.1"/>
</dbReference>
<accession>A0A368JDD8</accession>
<dbReference type="OrthoDB" id="9788332at2"/>
<proteinExistence type="predicted"/>